<dbReference type="EnsemblMetazoa" id="AMIN014462-RA">
    <property type="protein sequence ID" value="AMIN014462-PA"/>
    <property type="gene ID" value="AMIN014462"/>
</dbReference>
<accession>A0A182WP51</accession>
<dbReference type="VEuPathDB" id="VectorBase:AMIN014462"/>
<reference evidence="3" key="1">
    <citation type="submission" date="2013-03" db="EMBL/GenBank/DDBJ databases">
        <title>The Genome Sequence of Anopheles minimus MINIMUS1.</title>
        <authorList>
            <consortium name="The Broad Institute Genomics Platform"/>
            <person name="Neafsey D.E."/>
            <person name="Walton C."/>
            <person name="Walker B."/>
            <person name="Young S.K."/>
            <person name="Zeng Q."/>
            <person name="Gargeya S."/>
            <person name="Fitzgerald M."/>
            <person name="Haas B."/>
            <person name="Abouelleil A."/>
            <person name="Allen A.W."/>
            <person name="Alvarado L."/>
            <person name="Arachchi H.M."/>
            <person name="Berlin A.M."/>
            <person name="Chapman S.B."/>
            <person name="Gainer-Dewar J."/>
            <person name="Goldberg J."/>
            <person name="Griggs A."/>
            <person name="Gujja S."/>
            <person name="Hansen M."/>
            <person name="Howarth C."/>
            <person name="Imamovic A."/>
            <person name="Ireland A."/>
            <person name="Larimer J."/>
            <person name="McCowan C."/>
            <person name="Murphy C."/>
            <person name="Pearson M."/>
            <person name="Poon T.W."/>
            <person name="Priest M."/>
            <person name="Roberts A."/>
            <person name="Saif S."/>
            <person name="Shea T."/>
            <person name="Sisk P."/>
            <person name="Sykes S."/>
            <person name="Wortman J."/>
            <person name="Nusbaum C."/>
            <person name="Birren B."/>
        </authorList>
    </citation>
    <scope>NUCLEOTIDE SEQUENCE [LARGE SCALE GENOMIC DNA]</scope>
    <source>
        <strain evidence="3">MINIMUS1</strain>
    </source>
</reference>
<sequence>MAADPSADSKFLAGAAKSPGSLDPVAGRS</sequence>
<evidence type="ECO:0000313" key="2">
    <source>
        <dbReference type="EnsemblMetazoa" id="AMIN014462-PA"/>
    </source>
</evidence>
<evidence type="ECO:0000313" key="3">
    <source>
        <dbReference type="Proteomes" id="UP000075920"/>
    </source>
</evidence>
<proteinExistence type="predicted"/>
<feature type="region of interest" description="Disordered" evidence="1">
    <location>
        <begin position="1"/>
        <end position="29"/>
    </location>
</feature>
<dbReference type="Proteomes" id="UP000075920">
    <property type="component" value="Unassembled WGS sequence"/>
</dbReference>
<reference evidence="2" key="2">
    <citation type="submission" date="2020-05" db="UniProtKB">
        <authorList>
            <consortium name="EnsemblMetazoa"/>
        </authorList>
    </citation>
    <scope>IDENTIFICATION</scope>
    <source>
        <strain evidence="2">MINIMUS1</strain>
    </source>
</reference>
<name>A0A182WP51_9DIPT</name>
<keyword evidence="3" id="KW-1185">Reference proteome</keyword>
<protein>
    <submittedName>
        <fullName evidence="2">Uncharacterized protein</fullName>
    </submittedName>
</protein>
<evidence type="ECO:0000256" key="1">
    <source>
        <dbReference type="SAM" id="MobiDB-lite"/>
    </source>
</evidence>
<dbReference type="AlphaFoldDB" id="A0A182WP51"/>
<organism evidence="2 3">
    <name type="scientific">Anopheles minimus</name>
    <dbReference type="NCBI Taxonomy" id="112268"/>
    <lineage>
        <taxon>Eukaryota</taxon>
        <taxon>Metazoa</taxon>
        <taxon>Ecdysozoa</taxon>
        <taxon>Arthropoda</taxon>
        <taxon>Hexapoda</taxon>
        <taxon>Insecta</taxon>
        <taxon>Pterygota</taxon>
        <taxon>Neoptera</taxon>
        <taxon>Endopterygota</taxon>
        <taxon>Diptera</taxon>
        <taxon>Nematocera</taxon>
        <taxon>Culicoidea</taxon>
        <taxon>Culicidae</taxon>
        <taxon>Anophelinae</taxon>
        <taxon>Anopheles</taxon>
    </lineage>
</organism>